<reference evidence="1 2" key="1">
    <citation type="submission" date="2018-02" db="EMBL/GenBank/DDBJ databases">
        <title>The genomes of Aspergillus section Nigri reveals drivers in fungal speciation.</title>
        <authorList>
            <consortium name="DOE Joint Genome Institute"/>
            <person name="Vesth T.C."/>
            <person name="Nybo J."/>
            <person name="Theobald S."/>
            <person name="Brandl J."/>
            <person name="Frisvad J.C."/>
            <person name="Nielsen K.F."/>
            <person name="Lyhne E.K."/>
            <person name="Kogle M.E."/>
            <person name="Kuo A."/>
            <person name="Riley R."/>
            <person name="Clum A."/>
            <person name="Nolan M."/>
            <person name="Lipzen A."/>
            <person name="Salamov A."/>
            <person name="Henrissat B."/>
            <person name="Wiebenga A."/>
            <person name="De vries R.P."/>
            <person name="Grigoriev I.V."/>
            <person name="Mortensen U.H."/>
            <person name="Andersen M.R."/>
            <person name="Baker S.E."/>
        </authorList>
    </citation>
    <scope>NUCLEOTIDE SEQUENCE [LARGE SCALE GENOMIC DNA]</scope>
    <source>
        <strain evidence="1 2">CBS 707.79</strain>
    </source>
</reference>
<dbReference type="InterPro" id="IPR052953">
    <property type="entry name" value="Ser-rich/MCO-related"/>
</dbReference>
<dbReference type="PANTHER" id="PTHR34883">
    <property type="entry name" value="SERINE-RICH PROTEIN, PUTATIVE-RELATED-RELATED"/>
    <property type="match status" value="1"/>
</dbReference>
<dbReference type="OrthoDB" id="2331100at2759"/>
<protein>
    <recommendedName>
        <fullName evidence="3">Cupredoxin</fullName>
    </recommendedName>
</protein>
<dbReference type="Gene3D" id="2.60.40.420">
    <property type="entry name" value="Cupredoxins - blue copper proteins"/>
    <property type="match status" value="1"/>
</dbReference>
<dbReference type="EMBL" id="KZ825870">
    <property type="protein sequence ID" value="PYH94475.1"/>
    <property type="molecule type" value="Genomic_DNA"/>
</dbReference>
<name>A0A319DAP5_9EURO</name>
<sequence length="145" mass="16303">VNQEVTVNFSEPNEQVMHHVHVGSQITPAFNPNRLNANIGDQITFEFHGLNHTLTESTLEEPCMAKNEFDTGFSQFNPDNKIGLSLVLTVNSLDPRWFFCKQDVPSSHCHEGMVFGLNPGDDMRSFLLNAKKEALTEAVTRQTRS</sequence>
<dbReference type="Proteomes" id="UP000247810">
    <property type="component" value="Unassembled WGS sequence"/>
</dbReference>
<dbReference type="SUPFAM" id="SSF49503">
    <property type="entry name" value="Cupredoxins"/>
    <property type="match status" value="1"/>
</dbReference>
<evidence type="ECO:0008006" key="3">
    <source>
        <dbReference type="Google" id="ProtNLM"/>
    </source>
</evidence>
<accession>A0A319DAP5</accession>
<organism evidence="1 2">
    <name type="scientific">Aspergillus ellipticus CBS 707.79</name>
    <dbReference type="NCBI Taxonomy" id="1448320"/>
    <lineage>
        <taxon>Eukaryota</taxon>
        <taxon>Fungi</taxon>
        <taxon>Dikarya</taxon>
        <taxon>Ascomycota</taxon>
        <taxon>Pezizomycotina</taxon>
        <taxon>Eurotiomycetes</taxon>
        <taxon>Eurotiomycetidae</taxon>
        <taxon>Eurotiales</taxon>
        <taxon>Aspergillaceae</taxon>
        <taxon>Aspergillus</taxon>
        <taxon>Aspergillus subgen. Circumdati</taxon>
    </lineage>
</organism>
<feature type="non-terminal residue" evidence="1">
    <location>
        <position position="145"/>
    </location>
</feature>
<gene>
    <name evidence="1" type="ORF">BO71DRAFT_281748</name>
</gene>
<evidence type="ECO:0000313" key="1">
    <source>
        <dbReference type="EMBL" id="PYH94475.1"/>
    </source>
</evidence>
<dbReference type="InterPro" id="IPR008972">
    <property type="entry name" value="Cupredoxin"/>
</dbReference>
<dbReference type="PANTHER" id="PTHR34883:SF16">
    <property type="entry name" value="RICH PROTEIN, PUTATIVE-RELATED"/>
    <property type="match status" value="1"/>
</dbReference>
<dbReference type="AlphaFoldDB" id="A0A319DAP5"/>
<evidence type="ECO:0000313" key="2">
    <source>
        <dbReference type="Proteomes" id="UP000247810"/>
    </source>
</evidence>
<keyword evidence="2" id="KW-1185">Reference proteome</keyword>
<proteinExistence type="predicted"/>
<dbReference type="VEuPathDB" id="FungiDB:BO71DRAFT_281748"/>
<dbReference type="STRING" id="1448320.A0A319DAP5"/>
<feature type="non-terminal residue" evidence="1">
    <location>
        <position position="1"/>
    </location>
</feature>